<name>L2GMM2_VITCO</name>
<dbReference type="OrthoDB" id="308744at2759"/>
<evidence type="ECO:0000313" key="3">
    <source>
        <dbReference type="Proteomes" id="UP000011082"/>
    </source>
</evidence>
<dbReference type="GO" id="GO:0002161">
    <property type="term" value="F:aminoacyl-tRNA deacylase activity"/>
    <property type="evidence" value="ECO:0007669"/>
    <property type="project" value="InterPro"/>
</dbReference>
<dbReference type="Pfam" id="PF04073">
    <property type="entry name" value="tRNA_edit"/>
    <property type="match status" value="1"/>
</dbReference>
<dbReference type="EMBL" id="JH370142">
    <property type="protein sequence ID" value="ELA41552.1"/>
    <property type="molecule type" value="Genomic_DNA"/>
</dbReference>
<accession>L2GMM2</accession>
<feature type="domain" description="YbaK/aminoacyl-tRNA synthetase-associated" evidence="1">
    <location>
        <begin position="41"/>
        <end position="162"/>
    </location>
</feature>
<sequence length="172" mass="19337">MIEVKTDAVNDLEYQKNSARVLESIKNMLSDNKTIYKIDYHEPAGASKDVAKLRNERLEDGGKAMILKINDEFKLFVLSAAKIISFKKIKARFSSKKVRFANNEELKALTGLVPGCIPPFGRPILPLDIFLDNSILENNTICFNAGSLTASIEMSVEDYLKLINGERFDFSE</sequence>
<dbReference type="InterPro" id="IPR007214">
    <property type="entry name" value="YbaK/aa-tRNA-synth-assoc-dom"/>
</dbReference>
<evidence type="ECO:0000259" key="1">
    <source>
        <dbReference type="Pfam" id="PF04073"/>
    </source>
</evidence>
<dbReference type="RefSeq" id="XP_007604862.1">
    <property type="nucleotide sequence ID" value="XM_007604800.1"/>
</dbReference>
<reference evidence="3" key="1">
    <citation type="submission" date="2011-05" db="EMBL/GenBank/DDBJ databases">
        <title>The genome sequence of Vittaforma corneae strain ATCC 50505.</title>
        <authorList>
            <consortium name="The Broad Institute Genome Sequencing Platform"/>
            <person name="Cuomo C."/>
            <person name="Didier E."/>
            <person name="Bowers L."/>
            <person name="Young S.K."/>
            <person name="Zeng Q."/>
            <person name="Gargeya S."/>
            <person name="Fitzgerald M."/>
            <person name="Haas B."/>
            <person name="Abouelleil A."/>
            <person name="Alvarado L."/>
            <person name="Arachchi H.M."/>
            <person name="Berlin A."/>
            <person name="Chapman S.B."/>
            <person name="Gearin G."/>
            <person name="Goldberg J."/>
            <person name="Griggs A."/>
            <person name="Gujja S."/>
            <person name="Hansen M."/>
            <person name="Heiman D."/>
            <person name="Howarth C."/>
            <person name="Larimer J."/>
            <person name="Lui A."/>
            <person name="MacDonald P.J.P."/>
            <person name="McCowen C."/>
            <person name="Montmayeur A."/>
            <person name="Murphy C."/>
            <person name="Neiman D."/>
            <person name="Pearson M."/>
            <person name="Priest M."/>
            <person name="Roberts A."/>
            <person name="Saif S."/>
            <person name="Shea T."/>
            <person name="Sisk P."/>
            <person name="Stolte C."/>
            <person name="Sykes S."/>
            <person name="Wortman J."/>
            <person name="Nusbaum C."/>
            <person name="Birren B."/>
        </authorList>
    </citation>
    <scope>NUCLEOTIDE SEQUENCE [LARGE SCALE GENOMIC DNA]</scope>
    <source>
        <strain evidence="3">ATCC 50505</strain>
    </source>
</reference>
<dbReference type="HOGENOM" id="CLU_094875_2_2_1"/>
<dbReference type="SUPFAM" id="SSF55826">
    <property type="entry name" value="YbaK/ProRS associated domain"/>
    <property type="match status" value="1"/>
</dbReference>
<gene>
    <name evidence="2" type="ORF">VICG_01416</name>
</gene>
<dbReference type="AlphaFoldDB" id="L2GMM2"/>
<organism evidence="2 3">
    <name type="scientific">Vittaforma corneae (strain ATCC 50505)</name>
    <name type="common">Microsporidian parasite</name>
    <name type="synonym">Nosema corneum</name>
    <dbReference type="NCBI Taxonomy" id="993615"/>
    <lineage>
        <taxon>Eukaryota</taxon>
        <taxon>Fungi</taxon>
        <taxon>Fungi incertae sedis</taxon>
        <taxon>Microsporidia</taxon>
        <taxon>Nosematidae</taxon>
        <taxon>Vittaforma</taxon>
    </lineage>
</organism>
<dbReference type="GeneID" id="19882127"/>
<keyword evidence="3" id="KW-1185">Reference proteome</keyword>
<dbReference type="PANTHER" id="PTHR30411:SF9">
    <property type="entry name" value="MULTIFUNCTIONAL SER_THR-TRNA DEACYLASE PROXP-Y"/>
    <property type="match status" value="1"/>
</dbReference>
<dbReference type="PANTHER" id="PTHR30411">
    <property type="entry name" value="CYTOPLASMIC PROTEIN"/>
    <property type="match status" value="1"/>
</dbReference>
<dbReference type="InParanoid" id="L2GMM2"/>
<dbReference type="Proteomes" id="UP000011082">
    <property type="component" value="Unassembled WGS sequence"/>
</dbReference>
<dbReference type="InterPro" id="IPR036754">
    <property type="entry name" value="YbaK/aa-tRNA-synt-asso_dom_sf"/>
</dbReference>
<evidence type="ECO:0000313" key="2">
    <source>
        <dbReference type="EMBL" id="ELA41552.1"/>
    </source>
</evidence>
<dbReference type="VEuPathDB" id="MicrosporidiaDB:VICG_01416"/>
<dbReference type="Gene3D" id="3.90.960.10">
    <property type="entry name" value="YbaK/aminoacyl-tRNA synthetase-associated domain"/>
    <property type="match status" value="1"/>
</dbReference>
<protein>
    <recommendedName>
        <fullName evidence="1">YbaK/aminoacyl-tRNA synthetase-associated domain-containing protein</fullName>
    </recommendedName>
</protein>
<proteinExistence type="predicted"/>